<keyword evidence="11" id="KW-0472">Membrane</keyword>
<keyword evidence="15" id="KW-1185">Reference proteome</keyword>
<feature type="domain" description="RCK C-terminal" evidence="13">
    <location>
        <begin position="143"/>
        <end position="227"/>
    </location>
</feature>
<comment type="subcellular location">
    <subcellularLocation>
        <location evidence="1">Cell inner membrane</location>
        <topology evidence="1">Peripheral membrane protein</topology>
        <orientation evidence="1">Cytoplasmic side</orientation>
    </subcellularLocation>
</comment>
<keyword evidence="8" id="KW-0630">Potassium</keyword>
<evidence type="ECO:0000256" key="6">
    <source>
        <dbReference type="ARBA" id="ARBA00022538"/>
    </source>
</evidence>
<reference evidence="15" key="2">
    <citation type="submission" date="2015-03" db="EMBL/GenBank/DDBJ databases">
        <title>Genome sequence of Azospirillum thiophilum strain DSM 21654T.</title>
        <authorList>
            <person name="Kwak Y."/>
            <person name="Shin J.-H."/>
        </authorList>
    </citation>
    <scope>NUCLEOTIDE SEQUENCE [LARGE SCALE GENOMIC DNA]</scope>
    <source>
        <strain evidence="15">DSM 15199</strain>
    </source>
</reference>
<keyword evidence="6" id="KW-0633">Potassium transport</keyword>
<dbReference type="EMBL" id="CP011104">
    <property type="protein sequence ID" value="AKH63083.1"/>
    <property type="molecule type" value="Genomic_DNA"/>
</dbReference>
<keyword evidence="5" id="KW-0997">Cell inner membrane</keyword>
<keyword evidence="10" id="KW-0406">Ion transport</keyword>
<reference evidence="14 15" key="1">
    <citation type="journal article" date="2015" name="J. Biotechnol.">
        <title>Complete genome sequence of Photorhabdus temperata subsp. thracensis 39-8(T), an entomopathogenic bacterium for the improved commercial bioinsecticide.</title>
        <authorList>
            <person name="Kwak Y."/>
            <person name="Shin J.H."/>
        </authorList>
    </citation>
    <scope>NUCLEOTIDE SEQUENCE [LARGE SCALE GENOMIC DNA]</scope>
    <source>
        <strain evidence="14 15">DSM 15199</strain>
    </source>
</reference>
<evidence type="ECO:0000256" key="11">
    <source>
        <dbReference type="ARBA" id="ARBA00023136"/>
    </source>
</evidence>
<sequence length="458" mass="50353">MKIIILGAGQVGGTLAENLVGENNDITIVDTDPNRLHQLQDKFDLRVVNGHGSHPKVLREAGAEDADMLVAVTNSDETNMIACQIAYSLFNTPNKVARIRAAEYIRESDRLFLPNDIPIDYLISPEQLVIDYIYKLIQYPGALQVVNFAEGRVSIVAVKAYYGGSLVGNALSSLREHMPHINTRVAAIFRQDRPIRPQGSTIIEAGDEVFFVAASQHIRAVMSELQRLEKPYKRIMIVGGGNIGSGLALRLEKDYRVKLIERNQQRATELAELLHDTIVFYGDASDQELLAEEHIEQVDVFITLTNDDEANIMSAMLAKRMGAKKAMVLIQRSAYVDLVQGGVIDIAISPQQATISALLGHVRKADIVSVSSLRRGVAEAIEAIAHGDENTSKVVGRAVGDIKLPPGTTIGAIARGDEVIIAHDYSVIEQGDHVVMFITDKKFVPEVERLFQPSPFFL</sequence>
<dbReference type="KEGG" id="ptt:VY86_06810"/>
<protein>
    <recommendedName>
        <fullName evidence="2">Trk system potassium uptake protein TrkA</fullName>
    </recommendedName>
</protein>
<dbReference type="GO" id="GO:0015079">
    <property type="term" value="F:potassium ion transmembrane transporter activity"/>
    <property type="evidence" value="ECO:0007669"/>
    <property type="project" value="InterPro"/>
</dbReference>
<evidence type="ECO:0000256" key="3">
    <source>
        <dbReference type="ARBA" id="ARBA00022448"/>
    </source>
</evidence>
<evidence type="ECO:0000313" key="15">
    <source>
        <dbReference type="Proteomes" id="UP000034866"/>
    </source>
</evidence>
<evidence type="ECO:0000256" key="1">
    <source>
        <dbReference type="ARBA" id="ARBA00004515"/>
    </source>
</evidence>
<dbReference type="PANTHER" id="PTHR43833:SF5">
    <property type="entry name" value="TRK SYSTEM POTASSIUM UPTAKE PROTEIN TRKA"/>
    <property type="match status" value="1"/>
</dbReference>
<dbReference type="SUPFAM" id="SSF51735">
    <property type="entry name" value="NAD(P)-binding Rossmann-fold domains"/>
    <property type="match status" value="2"/>
</dbReference>
<dbReference type="InterPro" id="IPR036291">
    <property type="entry name" value="NAD(P)-bd_dom_sf"/>
</dbReference>
<dbReference type="GO" id="GO:0005886">
    <property type="term" value="C:plasma membrane"/>
    <property type="evidence" value="ECO:0007669"/>
    <property type="project" value="UniProtKB-SubCell"/>
</dbReference>
<evidence type="ECO:0000259" key="12">
    <source>
        <dbReference type="PROSITE" id="PS51201"/>
    </source>
</evidence>
<dbReference type="RefSeq" id="WP_046974406.1">
    <property type="nucleotide sequence ID" value="NZ_CAWQPG010000321.1"/>
</dbReference>
<evidence type="ECO:0000256" key="10">
    <source>
        <dbReference type="ARBA" id="ARBA00023065"/>
    </source>
</evidence>
<dbReference type="Proteomes" id="UP000034866">
    <property type="component" value="Chromosome"/>
</dbReference>
<dbReference type="Gene3D" id="3.30.70.1450">
    <property type="entry name" value="Regulator of K+ conductance, C-terminal domain"/>
    <property type="match status" value="2"/>
</dbReference>
<accession>A0A0F7LM15</accession>
<evidence type="ECO:0000313" key="14">
    <source>
        <dbReference type="EMBL" id="AKH63083.1"/>
    </source>
</evidence>
<keyword evidence="4" id="KW-1003">Cell membrane</keyword>
<dbReference type="PROSITE" id="PS51201">
    <property type="entry name" value="RCK_N"/>
    <property type="match status" value="2"/>
</dbReference>
<feature type="domain" description="RCK N-terminal" evidence="12">
    <location>
        <begin position="1"/>
        <end position="119"/>
    </location>
</feature>
<keyword evidence="9" id="KW-0520">NAD</keyword>
<feature type="domain" description="RCK C-terminal" evidence="13">
    <location>
        <begin position="368"/>
        <end position="453"/>
    </location>
</feature>
<dbReference type="NCBIfam" id="NF007031">
    <property type="entry name" value="PRK09496.1-2"/>
    <property type="match status" value="1"/>
</dbReference>
<dbReference type="Pfam" id="PF02254">
    <property type="entry name" value="TrkA_N"/>
    <property type="match status" value="2"/>
</dbReference>
<dbReference type="FunFam" id="3.30.70.1450:FF:000001">
    <property type="entry name" value="Trk system potassium transporter TrkA"/>
    <property type="match status" value="1"/>
</dbReference>
<dbReference type="NCBIfam" id="NF007032">
    <property type="entry name" value="PRK09496.1-4"/>
    <property type="match status" value="1"/>
</dbReference>
<evidence type="ECO:0000259" key="13">
    <source>
        <dbReference type="PROSITE" id="PS51202"/>
    </source>
</evidence>
<dbReference type="Pfam" id="PF02080">
    <property type="entry name" value="TrkA_C"/>
    <property type="match status" value="2"/>
</dbReference>
<gene>
    <name evidence="14" type="primary">trkA</name>
    <name evidence="14" type="ORF">VY86_06810</name>
</gene>
<keyword evidence="7" id="KW-0677">Repeat</keyword>
<dbReference type="NCBIfam" id="NF007039">
    <property type="entry name" value="PRK09496.3-2"/>
    <property type="match status" value="1"/>
</dbReference>
<feature type="domain" description="RCK N-terminal" evidence="12">
    <location>
        <begin position="232"/>
        <end position="348"/>
    </location>
</feature>
<name>A0A0F7LM15_9GAMM</name>
<organism evidence="14 15">
    <name type="scientific">Photorhabdus thracensis</name>
    <dbReference type="NCBI Taxonomy" id="230089"/>
    <lineage>
        <taxon>Bacteria</taxon>
        <taxon>Pseudomonadati</taxon>
        <taxon>Pseudomonadota</taxon>
        <taxon>Gammaproteobacteria</taxon>
        <taxon>Enterobacterales</taxon>
        <taxon>Morganellaceae</taxon>
        <taxon>Photorhabdus</taxon>
    </lineage>
</organism>
<evidence type="ECO:0000256" key="9">
    <source>
        <dbReference type="ARBA" id="ARBA00023027"/>
    </source>
</evidence>
<dbReference type="NCBIfam" id="NF007030">
    <property type="entry name" value="PRK09496.1-1"/>
    <property type="match status" value="1"/>
</dbReference>
<dbReference type="PATRIC" id="fig|230089.6.peg.1510"/>
<evidence type="ECO:0000256" key="4">
    <source>
        <dbReference type="ARBA" id="ARBA00022475"/>
    </source>
</evidence>
<dbReference type="SUPFAM" id="SSF116726">
    <property type="entry name" value="TrkA C-terminal domain-like"/>
    <property type="match status" value="2"/>
</dbReference>
<proteinExistence type="predicted"/>
<dbReference type="InterPro" id="IPR006036">
    <property type="entry name" value="K_uptake_TrkA"/>
</dbReference>
<dbReference type="InterPro" id="IPR036721">
    <property type="entry name" value="RCK_C_sf"/>
</dbReference>
<dbReference type="OrthoDB" id="9775180at2"/>
<evidence type="ECO:0000256" key="7">
    <source>
        <dbReference type="ARBA" id="ARBA00022737"/>
    </source>
</evidence>
<dbReference type="FunFam" id="3.30.70.1450:FF:000002">
    <property type="entry name" value="Trk system potassium transporter TrkA"/>
    <property type="match status" value="1"/>
</dbReference>
<evidence type="ECO:0000256" key="8">
    <source>
        <dbReference type="ARBA" id="ARBA00022958"/>
    </source>
</evidence>
<dbReference type="Gene3D" id="3.40.50.720">
    <property type="entry name" value="NAD(P)-binding Rossmann-like Domain"/>
    <property type="match status" value="2"/>
</dbReference>
<dbReference type="PRINTS" id="PR00335">
    <property type="entry name" value="KUPTAKETRKA"/>
</dbReference>
<dbReference type="AlphaFoldDB" id="A0A0F7LM15"/>
<dbReference type="PROSITE" id="PS51202">
    <property type="entry name" value="RCK_C"/>
    <property type="match status" value="2"/>
</dbReference>
<dbReference type="InterPro" id="IPR050721">
    <property type="entry name" value="Trk_Ktr_HKT_K-transport"/>
</dbReference>
<dbReference type="InterPro" id="IPR006037">
    <property type="entry name" value="RCK_C"/>
</dbReference>
<dbReference type="FunFam" id="3.40.50.720:FF:000027">
    <property type="entry name" value="Trk system potassium transporter TrkA"/>
    <property type="match status" value="1"/>
</dbReference>
<dbReference type="STRING" id="230089.VY86_06810"/>
<dbReference type="FunFam" id="3.40.50.720:FF:000042">
    <property type="entry name" value="Trk system potassium transporter TrkA"/>
    <property type="match status" value="1"/>
</dbReference>
<keyword evidence="3" id="KW-0813">Transport</keyword>
<dbReference type="InterPro" id="IPR003148">
    <property type="entry name" value="RCK_N"/>
</dbReference>
<dbReference type="PANTHER" id="PTHR43833">
    <property type="entry name" value="POTASSIUM CHANNEL PROTEIN 2-RELATED-RELATED"/>
    <property type="match status" value="1"/>
</dbReference>
<evidence type="ECO:0000256" key="5">
    <source>
        <dbReference type="ARBA" id="ARBA00022519"/>
    </source>
</evidence>
<evidence type="ECO:0000256" key="2">
    <source>
        <dbReference type="ARBA" id="ARBA00017378"/>
    </source>
</evidence>